<evidence type="ECO:0000313" key="2">
    <source>
        <dbReference type="EMBL" id="SPO02008.1"/>
    </source>
</evidence>
<accession>A0AAE8SUS5</accession>
<name>A0AAE8SUS5_9PEZI</name>
<feature type="signal peptide" evidence="1">
    <location>
        <begin position="1"/>
        <end position="18"/>
    </location>
</feature>
<organism evidence="2 3">
    <name type="scientific">Cephalotrichum gorgonifer</name>
    <dbReference type="NCBI Taxonomy" id="2041049"/>
    <lineage>
        <taxon>Eukaryota</taxon>
        <taxon>Fungi</taxon>
        <taxon>Dikarya</taxon>
        <taxon>Ascomycota</taxon>
        <taxon>Pezizomycotina</taxon>
        <taxon>Sordariomycetes</taxon>
        <taxon>Hypocreomycetidae</taxon>
        <taxon>Microascales</taxon>
        <taxon>Microascaceae</taxon>
        <taxon>Cephalotrichum</taxon>
    </lineage>
</organism>
<dbReference type="AlphaFoldDB" id="A0AAE8SUS5"/>
<keyword evidence="3" id="KW-1185">Reference proteome</keyword>
<sequence>MIRSLAILALAAAASASADDGPFPLTPAHALTHPRYIAARADSGAVNGSLLTYPIPGCSDESPLGGGNHWTMAPDHCLKVSTSTTVRILEPAVCANGTRAKLARYEGRDCNHGEVTLPGGLVDVEDSDLNTCQNVWLDKYPSNKTVASVASFGFYCDGRKGDWEDGEEEGSKEKWGSVSLNVCPRGSDPPRAPTFDHPMPGECNAILTSERLSIFFAATCSDGSEAKLATWDGTRMCEGKYSKIQDVTEDLMKQCFFVNQNNHSSFAFWCPDSEFSGGADIAVLSRAVVSLVTGVWLVAGLYAAL</sequence>
<comment type="caution">
    <text evidence="2">The sequence shown here is derived from an EMBL/GenBank/DDBJ whole genome shotgun (WGS) entry which is preliminary data.</text>
</comment>
<reference evidence="2" key="1">
    <citation type="submission" date="2018-03" db="EMBL/GenBank/DDBJ databases">
        <authorList>
            <person name="Guldener U."/>
        </authorList>
    </citation>
    <scope>NUCLEOTIDE SEQUENCE</scope>
</reference>
<evidence type="ECO:0000256" key="1">
    <source>
        <dbReference type="SAM" id="SignalP"/>
    </source>
</evidence>
<dbReference type="EMBL" id="ONZQ02000005">
    <property type="protein sequence ID" value="SPO02008.1"/>
    <property type="molecule type" value="Genomic_DNA"/>
</dbReference>
<evidence type="ECO:0000313" key="3">
    <source>
        <dbReference type="Proteomes" id="UP001187682"/>
    </source>
</evidence>
<keyword evidence="1" id="KW-0732">Signal</keyword>
<protein>
    <submittedName>
        <fullName evidence="2">Uncharacterized protein</fullName>
    </submittedName>
</protein>
<gene>
    <name evidence="2" type="ORF">DNG_04681</name>
</gene>
<feature type="chain" id="PRO_5042231620" evidence="1">
    <location>
        <begin position="19"/>
        <end position="305"/>
    </location>
</feature>
<dbReference type="Proteomes" id="UP001187682">
    <property type="component" value="Unassembled WGS sequence"/>
</dbReference>
<proteinExistence type="predicted"/>